<dbReference type="SMART" id="SM00382">
    <property type="entry name" value="AAA"/>
    <property type="match status" value="1"/>
</dbReference>
<name>A0A5S9M6Y0_BACIA</name>
<proteinExistence type="predicted"/>
<evidence type="ECO:0000256" key="2">
    <source>
        <dbReference type="ARBA" id="ARBA00022741"/>
    </source>
</evidence>
<reference evidence="6 7" key="1">
    <citation type="submission" date="2019-12" db="EMBL/GenBank/DDBJ databases">
        <title>Full genome sequence of a Bacillus safensis strain isolated from commercially available natto in Indonesia.</title>
        <authorList>
            <person name="Yoshida M."/>
            <person name="Uomi M."/>
            <person name="Waturangi D."/>
            <person name="Ekaputri J.J."/>
            <person name="Setiamarga D.H.E."/>
        </authorList>
    </citation>
    <scope>NUCLEOTIDE SEQUENCE [LARGE SCALE GENOMIC DNA]</scope>
    <source>
        <strain evidence="6 7">IDN1</strain>
    </source>
</reference>
<organism evidence="6 7">
    <name type="scientific">Bacillus safensis</name>
    <dbReference type="NCBI Taxonomy" id="561879"/>
    <lineage>
        <taxon>Bacteria</taxon>
        <taxon>Bacillati</taxon>
        <taxon>Bacillota</taxon>
        <taxon>Bacilli</taxon>
        <taxon>Bacillales</taxon>
        <taxon>Bacillaceae</taxon>
        <taxon>Bacillus</taxon>
    </lineage>
</organism>
<feature type="domain" description="AAA+ ATPase" evidence="5">
    <location>
        <begin position="16"/>
        <end position="145"/>
    </location>
</feature>
<evidence type="ECO:0000256" key="1">
    <source>
        <dbReference type="ARBA" id="ARBA00022448"/>
    </source>
</evidence>
<dbReference type="InterPro" id="IPR027417">
    <property type="entry name" value="P-loop_NTPase"/>
</dbReference>
<gene>
    <name evidence="6" type="ORF">BsIDN1_29680</name>
</gene>
<evidence type="ECO:0000259" key="5">
    <source>
        <dbReference type="SMART" id="SM00382"/>
    </source>
</evidence>
<dbReference type="InterPro" id="IPR000194">
    <property type="entry name" value="ATPase_F1/V1/A1_a/bsu_nucl-bd"/>
</dbReference>
<dbReference type="SUPFAM" id="SSF52540">
    <property type="entry name" value="P-loop containing nucleoside triphosphate hydrolases"/>
    <property type="match status" value="1"/>
</dbReference>
<sequence>MGVGVRVIDSLLTVGTGQRIGIFAGSGVGKSTLMGMIAKQTEADLNVIALVGERGREVREFIEKDLGSEGLKRSIVVVATSDQPALTRLKAAYTATAIAEYFRDRGKNVMFMMDSVTRVAMAQREIGLATGEPPTTKRIYTFSVRYTAKIARTNWDKSAWFHHSVLHSAC</sequence>
<dbReference type="AlphaFoldDB" id="A0A5S9M6Y0"/>
<keyword evidence="4" id="KW-1278">Translocase</keyword>
<keyword evidence="2" id="KW-0547">Nucleotide-binding</keyword>
<accession>A0A5S9M6Y0</accession>
<dbReference type="GO" id="GO:0046933">
    <property type="term" value="F:proton-transporting ATP synthase activity, rotational mechanism"/>
    <property type="evidence" value="ECO:0007669"/>
    <property type="project" value="TreeGrafter"/>
</dbReference>
<protein>
    <recommendedName>
        <fullName evidence="5">AAA+ ATPase domain-containing protein</fullName>
    </recommendedName>
</protein>
<dbReference type="GO" id="GO:0005524">
    <property type="term" value="F:ATP binding"/>
    <property type="evidence" value="ECO:0007669"/>
    <property type="project" value="UniProtKB-KW"/>
</dbReference>
<keyword evidence="3" id="KW-0067">ATP-binding</keyword>
<dbReference type="InterPro" id="IPR050053">
    <property type="entry name" value="ATPase_alpha/beta_chains"/>
</dbReference>
<evidence type="ECO:0000313" key="7">
    <source>
        <dbReference type="Proteomes" id="UP000464658"/>
    </source>
</evidence>
<dbReference type="PANTHER" id="PTHR15184:SF9">
    <property type="entry name" value="SPI-1 TYPE 3 SECRETION SYSTEM ATPASE"/>
    <property type="match status" value="1"/>
</dbReference>
<keyword evidence="1" id="KW-0813">Transport</keyword>
<evidence type="ECO:0000256" key="4">
    <source>
        <dbReference type="ARBA" id="ARBA00022967"/>
    </source>
</evidence>
<dbReference type="EMBL" id="AP021906">
    <property type="protein sequence ID" value="BBP89350.1"/>
    <property type="molecule type" value="Genomic_DNA"/>
</dbReference>
<dbReference type="Proteomes" id="UP000464658">
    <property type="component" value="Chromosome"/>
</dbReference>
<dbReference type="PANTHER" id="PTHR15184">
    <property type="entry name" value="ATP SYNTHASE"/>
    <property type="match status" value="1"/>
</dbReference>
<evidence type="ECO:0000313" key="6">
    <source>
        <dbReference type="EMBL" id="BBP89350.1"/>
    </source>
</evidence>
<dbReference type="Pfam" id="PF00006">
    <property type="entry name" value="ATP-synt_ab"/>
    <property type="match status" value="1"/>
</dbReference>
<dbReference type="InterPro" id="IPR003593">
    <property type="entry name" value="AAA+_ATPase"/>
</dbReference>
<dbReference type="Gene3D" id="3.40.50.12240">
    <property type="match status" value="1"/>
</dbReference>
<evidence type="ECO:0000256" key="3">
    <source>
        <dbReference type="ARBA" id="ARBA00022840"/>
    </source>
</evidence>